<sequence>MELAQKDQLLEIGSRVRLGKPIICGRLSVSRDKSHPLRAMKFEQIFSLQCQTEQAESQDARRKLLNE</sequence>
<accession>A0AB36R8P6</accession>
<reference evidence="2" key="1">
    <citation type="submission" date="2017-08" db="EMBL/GenBank/DDBJ databases">
        <title>Mesorhizobium wenxinae sp. nov., a novel rhizobial species isolated from root nodules of chickpea (Cicer arietinum L.).</title>
        <authorList>
            <person name="Zhang J."/>
        </authorList>
    </citation>
    <scope>NUCLEOTIDE SEQUENCE [LARGE SCALE GENOMIC DNA]</scope>
    <source>
        <strain evidence="2">USDA 3392</strain>
    </source>
</reference>
<dbReference type="AlphaFoldDB" id="A0AB36R8P6"/>
<proteinExistence type="predicted"/>
<evidence type="ECO:0000313" key="1">
    <source>
        <dbReference type="EMBL" id="PAQ00652.1"/>
    </source>
</evidence>
<organism evidence="1 2">
    <name type="scientific">Mesorhizobium mediterraneum</name>
    <dbReference type="NCBI Taxonomy" id="43617"/>
    <lineage>
        <taxon>Bacteria</taxon>
        <taxon>Pseudomonadati</taxon>
        <taxon>Pseudomonadota</taxon>
        <taxon>Alphaproteobacteria</taxon>
        <taxon>Hyphomicrobiales</taxon>
        <taxon>Phyllobacteriaceae</taxon>
        <taxon>Mesorhizobium</taxon>
    </lineage>
</organism>
<keyword evidence="2" id="KW-1185">Reference proteome</keyword>
<name>A0AB36R8P6_9HYPH</name>
<evidence type="ECO:0000313" key="2">
    <source>
        <dbReference type="Proteomes" id="UP000216215"/>
    </source>
</evidence>
<dbReference type="EMBL" id="NPKI01000024">
    <property type="protein sequence ID" value="PAQ00652.1"/>
    <property type="molecule type" value="Genomic_DNA"/>
</dbReference>
<dbReference type="Proteomes" id="UP000216215">
    <property type="component" value="Unassembled WGS sequence"/>
</dbReference>
<gene>
    <name evidence="1" type="ORF">CIT25_19105</name>
</gene>
<comment type="caution">
    <text evidence="1">The sequence shown here is derived from an EMBL/GenBank/DDBJ whole genome shotgun (WGS) entry which is preliminary data.</text>
</comment>
<protein>
    <submittedName>
        <fullName evidence="1">Uncharacterized protein</fullName>
    </submittedName>
</protein>